<dbReference type="AlphaFoldDB" id="A0A5K7S699"/>
<sequence>MIDPELTGYHINGLCFLHVSDILNCVIFNPCPEAILL</sequence>
<keyword evidence="2" id="KW-1185">Reference proteome</keyword>
<organism evidence="1 2">
    <name type="scientific">Aquipluma nitroreducens</name>
    <dbReference type="NCBI Taxonomy" id="2010828"/>
    <lineage>
        <taxon>Bacteria</taxon>
        <taxon>Pseudomonadati</taxon>
        <taxon>Bacteroidota</taxon>
        <taxon>Bacteroidia</taxon>
        <taxon>Marinilabiliales</taxon>
        <taxon>Prolixibacteraceae</taxon>
        <taxon>Aquipluma</taxon>
    </lineage>
</organism>
<protein>
    <submittedName>
        <fullName evidence="1">Uncharacterized protein</fullName>
    </submittedName>
</protein>
<evidence type="ECO:0000313" key="2">
    <source>
        <dbReference type="Proteomes" id="UP001193389"/>
    </source>
</evidence>
<dbReference type="KEGG" id="anf:AQPE_1021"/>
<dbReference type="Proteomes" id="UP001193389">
    <property type="component" value="Chromosome"/>
</dbReference>
<name>A0A5K7S699_9BACT</name>
<reference evidence="1" key="1">
    <citation type="journal article" date="2020" name="Int. J. Syst. Evol. Microbiol.">
        <title>Aquipluma nitroreducens gen. nov. sp. nov., a novel facultatively anaerobic bacterium isolated from a freshwater lake.</title>
        <authorList>
            <person name="Watanabe M."/>
            <person name="Kojima H."/>
            <person name="Fukui M."/>
        </authorList>
    </citation>
    <scope>NUCLEOTIDE SEQUENCE</scope>
    <source>
        <strain evidence="1">MeG22</strain>
    </source>
</reference>
<gene>
    <name evidence="1" type="ORF">AQPE_1021</name>
</gene>
<evidence type="ECO:0000313" key="1">
    <source>
        <dbReference type="EMBL" id="BBE16874.1"/>
    </source>
</evidence>
<accession>A0A5K7S699</accession>
<dbReference type="EMBL" id="AP018694">
    <property type="protein sequence ID" value="BBE16874.1"/>
    <property type="molecule type" value="Genomic_DNA"/>
</dbReference>
<proteinExistence type="predicted"/>